<dbReference type="InterPro" id="IPR050266">
    <property type="entry name" value="AB_hydrolase_sf"/>
</dbReference>
<sequence length="330" mass="36337">MPYLCSRAIKTNLLPSLLRSVFAVLFLAAGIIGFATYAAHAGQYRVVEHPLERNGIQLFLQSISPAAGAMPEKQILFAHGVAFSSHPFDVDYKDYSLARFLADHGYTVWLLDIAGFGRSGKVADGFMPNADYAAQDLNAAADMVLSLSKAKKLHLFGWSWGTVTASRFAARHPEKLRSLTLCAPILHGLGLMSVTEPFVTQEVWPHAYKDFRLLPNGAVDPQFAESEVVRLYTAGVKRYDNHPIPNGGRREVFGPKDGPLIPAGKLELPVLYIWGAQDKFMDAPALRRAIAATPGAVRVEVLPDAGHALFLERPSHERFHNILLEFLEAH</sequence>
<evidence type="ECO:0000259" key="2">
    <source>
        <dbReference type="Pfam" id="PF12146"/>
    </source>
</evidence>
<keyword evidence="1" id="KW-1133">Transmembrane helix</keyword>
<dbReference type="Proteomes" id="UP000199355">
    <property type="component" value="Unassembled WGS sequence"/>
</dbReference>
<evidence type="ECO:0000313" key="3">
    <source>
        <dbReference type="EMBL" id="SDF37292.1"/>
    </source>
</evidence>
<gene>
    <name evidence="3" type="ORF">SAMN05192586_104132</name>
</gene>
<dbReference type="Pfam" id="PF12146">
    <property type="entry name" value="Hydrolase_4"/>
    <property type="match status" value="1"/>
</dbReference>
<feature type="transmembrane region" description="Helical" evidence="1">
    <location>
        <begin position="21"/>
        <end position="39"/>
    </location>
</feature>
<proteinExistence type="predicted"/>
<dbReference type="GO" id="GO:0016020">
    <property type="term" value="C:membrane"/>
    <property type="evidence" value="ECO:0007669"/>
    <property type="project" value="TreeGrafter"/>
</dbReference>
<dbReference type="SUPFAM" id="SSF53474">
    <property type="entry name" value="alpha/beta-Hydrolases"/>
    <property type="match status" value="1"/>
</dbReference>
<dbReference type="PANTHER" id="PTHR43798">
    <property type="entry name" value="MONOACYLGLYCEROL LIPASE"/>
    <property type="match status" value="1"/>
</dbReference>
<dbReference type="AlphaFoldDB" id="A0A1G7KJC0"/>
<dbReference type="InterPro" id="IPR000073">
    <property type="entry name" value="AB_hydrolase_1"/>
</dbReference>
<dbReference type="GO" id="GO:0047372">
    <property type="term" value="F:monoacylglycerol lipase activity"/>
    <property type="evidence" value="ECO:0007669"/>
    <property type="project" value="TreeGrafter"/>
</dbReference>
<dbReference type="EMBL" id="FNBX01000004">
    <property type="protein sequence ID" value="SDF37292.1"/>
    <property type="molecule type" value="Genomic_DNA"/>
</dbReference>
<reference evidence="4" key="1">
    <citation type="submission" date="2016-10" db="EMBL/GenBank/DDBJ databases">
        <authorList>
            <person name="Varghese N."/>
            <person name="Submissions S."/>
        </authorList>
    </citation>
    <scope>NUCLEOTIDE SEQUENCE [LARGE SCALE GENOMIC DNA]</scope>
    <source>
        <strain evidence="4">KHC7</strain>
    </source>
</reference>
<organism evidence="3 4">
    <name type="scientific">Desulfovibrio legallii</name>
    <dbReference type="NCBI Taxonomy" id="571438"/>
    <lineage>
        <taxon>Bacteria</taxon>
        <taxon>Pseudomonadati</taxon>
        <taxon>Thermodesulfobacteriota</taxon>
        <taxon>Desulfovibrionia</taxon>
        <taxon>Desulfovibrionales</taxon>
        <taxon>Desulfovibrionaceae</taxon>
        <taxon>Desulfovibrio</taxon>
    </lineage>
</organism>
<evidence type="ECO:0000313" key="4">
    <source>
        <dbReference type="Proteomes" id="UP000199355"/>
    </source>
</evidence>
<dbReference type="PRINTS" id="PR00111">
    <property type="entry name" value="ABHYDROLASE"/>
</dbReference>
<protein>
    <submittedName>
        <fullName evidence="3">Pimeloyl-ACP methyl ester carboxylesterase</fullName>
    </submittedName>
</protein>
<evidence type="ECO:0000256" key="1">
    <source>
        <dbReference type="SAM" id="Phobius"/>
    </source>
</evidence>
<name>A0A1G7KJC0_9BACT</name>
<keyword evidence="1" id="KW-0472">Membrane</keyword>
<dbReference type="STRING" id="571438.SAMN05192586_104132"/>
<keyword evidence="4" id="KW-1185">Reference proteome</keyword>
<accession>A0A1G7KJC0</accession>
<dbReference type="InterPro" id="IPR029058">
    <property type="entry name" value="AB_hydrolase_fold"/>
</dbReference>
<dbReference type="GO" id="GO:0046464">
    <property type="term" value="P:acylglycerol catabolic process"/>
    <property type="evidence" value="ECO:0007669"/>
    <property type="project" value="TreeGrafter"/>
</dbReference>
<dbReference type="InterPro" id="IPR022742">
    <property type="entry name" value="Hydrolase_4"/>
</dbReference>
<keyword evidence="1" id="KW-0812">Transmembrane</keyword>
<dbReference type="Gene3D" id="3.40.50.1820">
    <property type="entry name" value="alpha/beta hydrolase"/>
    <property type="match status" value="1"/>
</dbReference>
<feature type="domain" description="Serine aminopeptidase S33" evidence="2">
    <location>
        <begin position="71"/>
        <end position="313"/>
    </location>
</feature>
<dbReference type="PANTHER" id="PTHR43798:SF33">
    <property type="entry name" value="HYDROLASE, PUTATIVE (AFU_ORTHOLOGUE AFUA_2G14860)-RELATED"/>
    <property type="match status" value="1"/>
</dbReference>